<dbReference type="InterPro" id="IPR002912">
    <property type="entry name" value="ACT_dom"/>
</dbReference>
<evidence type="ECO:0000256" key="6">
    <source>
        <dbReference type="ARBA" id="ARBA00022605"/>
    </source>
</evidence>
<dbReference type="SUPFAM" id="SSF55021">
    <property type="entry name" value="ACT-like"/>
    <property type="match status" value="1"/>
</dbReference>
<comment type="similarity">
    <text evidence="3 14">Belongs to the homoserine dehydrogenase family.</text>
</comment>
<comment type="pathway">
    <text evidence="2 13">Amino-acid biosynthesis; L-methionine biosynthesis via de novo pathway; L-homoserine from L-aspartate: step 3/3.</text>
</comment>
<dbReference type="EC" id="1.1.1.3" evidence="4 13"/>
<dbReference type="InterPro" id="IPR036291">
    <property type="entry name" value="NAD(P)-bd_dom_sf"/>
</dbReference>
<feature type="active site" description="Proton donor" evidence="11">
    <location>
        <position position="207"/>
    </location>
</feature>
<proteinExistence type="inferred from homology"/>
<evidence type="ECO:0000256" key="10">
    <source>
        <dbReference type="ARBA" id="ARBA00023167"/>
    </source>
</evidence>
<dbReference type="GO" id="GO:0009086">
    <property type="term" value="P:methionine biosynthetic process"/>
    <property type="evidence" value="ECO:0007669"/>
    <property type="project" value="UniProtKB-KW"/>
</dbReference>
<dbReference type="PIRSF" id="PIRSF000098">
    <property type="entry name" value="Homoser_dehydrog"/>
    <property type="match status" value="1"/>
</dbReference>
<evidence type="ECO:0000256" key="9">
    <source>
        <dbReference type="ARBA" id="ARBA00023002"/>
    </source>
</evidence>
<reference evidence="16" key="1">
    <citation type="journal article" date="2020" name="J. ISSAAS">
        <title>Lactobacilli and other gastrointestinal microbiota of Peromyscus leucopus, reservoir host for agents of Lyme disease and other zoonoses in North America.</title>
        <authorList>
            <person name="Milovic A."/>
            <person name="Bassam K."/>
            <person name="Shao H."/>
            <person name="Chatzistamou I."/>
            <person name="Tufts D.M."/>
            <person name="Diuk-Wasser M."/>
            <person name="Barbour A.G."/>
        </authorList>
    </citation>
    <scope>NUCLEOTIDE SEQUENCE</scope>
    <source>
        <strain evidence="16">LL4</strain>
    </source>
</reference>
<evidence type="ECO:0000256" key="4">
    <source>
        <dbReference type="ARBA" id="ARBA00013213"/>
    </source>
</evidence>
<evidence type="ECO:0000256" key="8">
    <source>
        <dbReference type="ARBA" id="ARBA00022857"/>
    </source>
</evidence>
<evidence type="ECO:0000256" key="3">
    <source>
        <dbReference type="ARBA" id="ARBA00006753"/>
    </source>
</evidence>
<dbReference type="InterPro" id="IPR016204">
    <property type="entry name" value="HDH"/>
</dbReference>
<feature type="binding site" evidence="12">
    <location>
        <begin position="10"/>
        <end position="17"/>
    </location>
    <ligand>
        <name>NADP(+)</name>
        <dbReference type="ChEBI" id="CHEBI:58349"/>
    </ligand>
</feature>
<evidence type="ECO:0000256" key="5">
    <source>
        <dbReference type="ARBA" id="ARBA00013376"/>
    </source>
</evidence>
<protein>
    <recommendedName>
        <fullName evidence="5 13">Homoserine dehydrogenase</fullName>
        <ecNumber evidence="4 13">1.1.1.3</ecNumber>
    </recommendedName>
</protein>
<dbReference type="Pfam" id="PF01842">
    <property type="entry name" value="ACT"/>
    <property type="match status" value="1"/>
</dbReference>
<keyword evidence="10 13" id="KW-0486">Methionine biosynthesis</keyword>
<dbReference type="PANTHER" id="PTHR43331:SF1">
    <property type="entry name" value="HOMOSERINE DEHYDROGENASE"/>
    <property type="match status" value="1"/>
</dbReference>
<dbReference type="InterPro" id="IPR005106">
    <property type="entry name" value="Asp/hSer_DH_NAD-bd"/>
</dbReference>
<feature type="domain" description="ACT" evidence="15">
    <location>
        <begin position="355"/>
        <end position="430"/>
    </location>
</feature>
<comment type="catalytic activity">
    <reaction evidence="13">
        <text>L-homoserine + NADP(+) = L-aspartate 4-semialdehyde + NADPH + H(+)</text>
        <dbReference type="Rhea" id="RHEA:15761"/>
        <dbReference type="ChEBI" id="CHEBI:15378"/>
        <dbReference type="ChEBI" id="CHEBI:57476"/>
        <dbReference type="ChEBI" id="CHEBI:57783"/>
        <dbReference type="ChEBI" id="CHEBI:58349"/>
        <dbReference type="ChEBI" id="CHEBI:537519"/>
        <dbReference type="EC" id="1.1.1.3"/>
    </reaction>
</comment>
<dbReference type="UniPathway" id="UPA00050">
    <property type="reaction ID" value="UER00063"/>
</dbReference>
<dbReference type="CDD" id="cd04881">
    <property type="entry name" value="ACT_HSDH-Hom"/>
    <property type="match status" value="1"/>
</dbReference>
<keyword evidence="8 12" id="KW-0521">NADP</keyword>
<keyword evidence="9 13" id="KW-0560">Oxidoreductase</keyword>
<evidence type="ECO:0000256" key="11">
    <source>
        <dbReference type="PIRSR" id="PIRSR000098-1"/>
    </source>
</evidence>
<name>A0A650EKQ6_9HELI</name>
<gene>
    <name evidence="16" type="primary">hom</name>
    <name evidence="16" type="ORF">Helico5904_0120</name>
</gene>
<keyword evidence="6 13" id="KW-0028">Amino-acid biosynthesis</keyword>
<sequence>MSQPLVVGIIGLGTVGSAVASLLVRNQGVIKARAGREIVLKKAIVRDVPKAQAKIAELGIALSVSTRIEDLLEDAEIDVVIELMGGIDLAYDIAQKVLRANKAFVTANKAMLAYHRYDIQPLAKDLAIGFEASVCGGIPIIRVLKDGLSANHIVGIRGILNGTSNYILTQMLQHQQSFSDALKDAQALGYAESDPTLDISGGDAGHKLLILASLAYGINALPEEILIEGIEGITPDDMEFANEFGYVIKLLGIAKKTDSCIELRVHPAMISKNAMIAKVDGVMNGISVIGDCVGESMYYGAGAGGEATASSVISDLISIAQGKNSVMLGFKQPIESENTQSFTLKSIDDIYSRYYIRLYAHDKPGVLGQISQILGNHNISIKAFLQKETADKRIAKLLFSTHHNYEREIKDALNELEKLDFVTQKPYKIRIEDELENL</sequence>
<dbReference type="FunFam" id="3.30.360.10:FF:000005">
    <property type="entry name" value="Homoserine dehydrogenase"/>
    <property type="match status" value="1"/>
</dbReference>
<dbReference type="InterPro" id="IPR019811">
    <property type="entry name" value="HDH_CS"/>
</dbReference>
<feature type="binding site" evidence="12">
    <location>
        <position position="192"/>
    </location>
    <ligand>
        <name>L-homoserine</name>
        <dbReference type="ChEBI" id="CHEBI:57476"/>
    </ligand>
</feature>
<dbReference type="UniPathway" id="UPA00051">
    <property type="reaction ID" value="UER00465"/>
</dbReference>
<evidence type="ECO:0000256" key="13">
    <source>
        <dbReference type="RuleBase" id="RU000579"/>
    </source>
</evidence>
<dbReference type="PROSITE" id="PS01042">
    <property type="entry name" value="HOMOSER_DHGENASE"/>
    <property type="match status" value="1"/>
</dbReference>
<dbReference type="InterPro" id="IPR045865">
    <property type="entry name" value="ACT-like_dom_sf"/>
</dbReference>
<evidence type="ECO:0000313" key="16">
    <source>
        <dbReference type="EMBL" id="QGT50340.1"/>
    </source>
</evidence>
<dbReference type="PANTHER" id="PTHR43331">
    <property type="entry name" value="HOMOSERINE DEHYDROGENASE"/>
    <property type="match status" value="1"/>
</dbReference>
<evidence type="ECO:0000259" key="15">
    <source>
        <dbReference type="PROSITE" id="PS51671"/>
    </source>
</evidence>
<dbReference type="PROSITE" id="PS51671">
    <property type="entry name" value="ACT"/>
    <property type="match status" value="1"/>
</dbReference>
<evidence type="ECO:0000256" key="1">
    <source>
        <dbReference type="ARBA" id="ARBA00005056"/>
    </source>
</evidence>
<dbReference type="Gene3D" id="3.40.50.720">
    <property type="entry name" value="NAD(P)-binding Rossmann-like Domain"/>
    <property type="match status" value="1"/>
</dbReference>
<dbReference type="AlphaFoldDB" id="A0A650EKQ6"/>
<feature type="binding site" evidence="12">
    <location>
        <position position="109"/>
    </location>
    <ligand>
        <name>NADPH</name>
        <dbReference type="ChEBI" id="CHEBI:57783"/>
    </ligand>
</feature>
<dbReference type="GO" id="GO:0009088">
    <property type="term" value="P:threonine biosynthetic process"/>
    <property type="evidence" value="ECO:0007669"/>
    <property type="project" value="UniProtKB-UniPathway"/>
</dbReference>
<dbReference type="InterPro" id="IPR001342">
    <property type="entry name" value="HDH_cat"/>
</dbReference>
<dbReference type="GO" id="GO:0050661">
    <property type="term" value="F:NADP binding"/>
    <property type="evidence" value="ECO:0007669"/>
    <property type="project" value="InterPro"/>
</dbReference>
<dbReference type="Gene3D" id="3.30.360.10">
    <property type="entry name" value="Dihydrodipicolinate Reductase, domain 2"/>
    <property type="match status" value="1"/>
</dbReference>
<dbReference type="Gene3D" id="3.30.70.260">
    <property type="match status" value="1"/>
</dbReference>
<dbReference type="EMBL" id="MN577569">
    <property type="protein sequence ID" value="QGT50340.1"/>
    <property type="molecule type" value="Genomic_DNA"/>
</dbReference>
<dbReference type="NCBIfam" id="NF004976">
    <property type="entry name" value="PRK06349.1"/>
    <property type="match status" value="1"/>
</dbReference>
<dbReference type="Pfam" id="PF00742">
    <property type="entry name" value="Homoserine_dh"/>
    <property type="match status" value="1"/>
</dbReference>
<accession>A0A650EKQ6</accession>
<evidence type="ECO:0000256" key="2">
    <source>
        <dbReference type="ARBA" id="ARBA00005062"/>
    </source>
</evidence>
<evidence type="ECO:0000256" key="14">
    <source>
        <dbReference type="RuleBase" id="RU004171"/>
    </source>
</evidence>
<evidence type="ECO:0000256" key="7">
    <source>
        <dbReference type="ARBA" id="ARBA00022697"/>
    </source>
</evidence>
<dbReference type="GO" id="GO:0004412">
    <property type="term" value="F:homoserine dehydrogenase activity"/>
    <property type="evidence" value="ECO:0007669"/>
    <property type="project" value="UniProtKB-EC"/>
</dbReference>
<dbReference type="Pfam" id="PF03447">
    <property type="entry name" value="NAD_binding_3"/>
    <property type="match status" value="1"/>
</dbReference>
<comment type="pathway">
    <text evidence="1 13">Amino-acid biosynthesis; L-threonine biosynthesis; L-threonine from L-aspartate: step 3/5.</text>
</comment>
<evidence type="ECO:0000256" key="12">
    <source>
        <dbReference type="PIRSR" id="PIRSR000098-2"/>
    </source>
</evidence>
<keyword evidence="7 13" id="KW-0791">Threonine biosynthesis</keyword>
<dbReference type="SUPFAM" id="SSF55347">
    <property type="entry name" value="Glyceraldehyde-3-phosphate dehydrogenase-like, C-terminal domain"/>
    <property type="match status" value="1"/>
</dbReference>
<dbReference type="SUPFAM" id="SSF51735">
    <property type="entry name" value="NAD(P)-binding Rossmann-fold domains"/>
    <property type="match status" value="1"/>
</dbReference>
<organism evidence="16">
    <name type="scientific">uncultured Helicobacter sp</name>
    <dbReference type="NCBI Taxonomy" id="175537"/>
    <lineage>
        <taxon>Bacteria</taxon>
        <taxon>Pseudomonadati</taxon>
        <taxon>Campylobacterota</taxon>
        <taxon>Epsilonproteobacteria</taxon>
        <taxon>Campylobacterales</taxon>
        <taxon>Helicobacteraceae</taxon>
        <taxon>Helicobacter</taxon>
        <taxon>environmental samples</taxon>
    </lineage>
</organism>